<dbReference type="SUPFAM" id="SSF50465">
    <property type="entry name" value="EF-Tu/eEF-1alpha/eIF2-gamma C-terminal domain"/>
    <property type="match status" value="1"/>
</dbReference>
<evidence type="ECO:0000256" key="3">
    <source>
        <dbReference type="ARBA" id="ARBA00022768"/>
    </source>
</evidence>
<name>A0AAE0GIP4_9CHLO</name>
<dbReference type="GO" id="GO:0005525">
    <property type="term" value="F:GTP binding"/>
    <property type="evidence" value="ECO:0007669"/>
    <property type="project" value="UniProtKB-KW"/>
</dbReference>
<dbReference type="AlphaFoldDB" id="A0AAE0GIP4"/>
<evidence type="ECO:0000256" key="4">
    <source>
        <dbReference type="ARBA" id="ARBA00022917"/>
    </source>
</evidence>
<evidence type="ECO:0000313" key="7">
    <source>
        <dbReference type="EMBL" id="KAK3278935.1"/>
    </source>
</evidence>
<keyword evidence="8" id="KW-1185">Reference proteome</keyword>
<accession>A0AAE0GIP4</accession>
<evidence type="ECO:0000256" key="1">
    <source>
        <dbReference type="ARBA" id="ARBA00007249"/>
    </source>
</evidence>
<keyword evidence="2" id="KW-0547">Nucleotide-binding</keyword>
<dbReference type="Gene3D" id="2.40.30.10">
    <property type="entry name" value="Translation factors"/>
    <property type="match status" value="1"/>
</dbReference>
<dbReference type="CDD" id="cd03705">
    <property type="entry name" value="EF1_alpha_III"/>
    <property type="match status" value="1"/>
</dbReference>
<dbReference type="Proteomes" id="UP001190700">
    <property type="component" value="Unassembled WGS sequence"/>
</dbReference>
<dbReference type="EMBL" id="LGRX02005213">
    <property type="protein sequence ID" value="KAK3278935.1"/>
    <property type="molecule type" value="Genomic_DNA"/>
</dbReference>
<dbReference type="FunFam" id="2.40.30.10:FF:000005">
    <property type="entry name" value="Elongation factor 1-alpha"/>
    <property type="match status" value="1"/>
</dbReference>
<evidence type="ECO:0000313" key="8">
    <source>
        <dbReference type="Proteomes" id="UP001190700"/>
    </source>
</evidence>
<sequence>MVGYTPILTCHTEHVSCCFAEIISKVDRRSGQEVEKEPKSLKNGEAAFVRLVPSKPICVESFEENPQLGRFLIRDMQRTVAVGIIKCVNKKEPLRIRSPGKLAPPPTKPSKPQ</sequence>
<dbReference type="PANTHER" id="PTHR44830:SF1">
    <property type="entry name" value="TR-TYPE G DOMAIN-CONTAINING PROTEIN"/>
    <property type="match status" value="1"/>
</dbReference>
<organism evidence="7 8">
    <name type="scientific">Cymbomonas tetramitiformis</name>
    <dbReference type="NCBI Taxonomy" id="36881"/>
    <lineage>
        <taxon>Eukaryota</taxon>
        <taxon>Viridiplantae</taxon>
        <taxon>Chlorophyta</taxon>
        <taxon>Pyramimonadophyceae</taxon>
        <taxon>Pyramimonadales</taxon>
        <taxon>Pyramimonadaceae</taxon>
        <taxon>Cymbomonas</taxon>
    </lineage>
</organism>
<dbReference type="PANTHER" id="PTHR44830">
    <property type="entry name" value="ELONGATION FACTOR 1 ALPHA"/>
    <property type="match status" value="1"/>
</dbReference>
<keyword evidence="3" id="KW-0251">Elongation factor</keyword>
<evidence type="ECO:0000256" key="2">
    <source>
        <dbReference type="ARBA" id="ARBA00022741"/>
    </source>
</evidence>
<feature type="domain" description="GTP-eEF1A C-terminal" evidence="6">
    <location>
        <begin position="2"/>
        <end position="86"/>
    </location>
</feature>
<dbReference type="InterPro" id="IPR054696">
    <property type="entry name" value="GTP-eEF1A_C"/>
</dbReference>
<keyword evidence="4" id="KW-0648">Protein biosynthesis</keyword>
<comment type="caution">
    <text evidence="7">The sequence shown here is derived from an EMBL/GenBank/DDBJ whole genome shotgun (WGS) entry which is preliminary data.</text>
</comment>
<protein>
    <recommendedName>
        <fullName evidence="6">GTP-eEF1A C-terminal domain-containing protein</fullName>
    </recommendedName>
</protein>
<gene>
    <name evidence="7" type="ORF">CYMTET_13158</name>
</gene>
<dbReference type="InterPro" id="IPR009001">
    <property type="entry name" value="Transl_elong_EF1A/Init_IF2_C"/>
</dbReference>
<keyword evidence="5" id="KW-0342">GTP-binding</keyword>
<reference evidence="7 8" key="1">
    <citation type="journal article" date="2015" name="Genome Biol. Evol.">
        <title>Comparative Genomics of a Bacterivorous Green Alga Reveals Evolutionary Causalities and Consequences of Phago-Mixotrophic Mode of Nutrition.</title>
        <authorList>
            <person name="Burns J.A."/>
            <person name="Paasch A."/>
            <person name="Narechania A."/>
            <person name="Kim E."/>
        </authorList>
    </citation>
    <scope>NUCLEOTIDE SEQUENCE [LARGE SCALE GENOMIC DNA]</scope>
    <source>
        <strain evidence="7 8">PLY_AMNH</strain>
    </source>
</reference>
<evidence type="ECO:0000256" key="5">
    <source>
        <dbReference type="ARBA" id="ARBA00023134"/>
    </source>
</evidence>
<proteinExistence type="inferred from homology"/>
<dbReference type="GO" id="GO:0003746">
    <property type="term" value="F:translation elongation factor activity"/>
    <property type="evidence" value="ECO:0007669"/>
    <property type="project" value="UniProtKB-KW"/>
</dbReference>
<evidence type="ECO:0000259" key="6">
    <source>
        <dbReference type="Pfam" id="PF22594"/>
    </source>
</evidence>
<comment type="similarity">
    <text evidence="1">Belongs to the TRAFAC class translation factor GTPase superfamily. Classic translation factor GTPase family. EF-Tu/EF-1A subfamily.</text>
</comment>
<dbReference type="Pfam" id="PF22594">
    <property type="entry name" value="GTP-eEF1A_C"/>
    <property type="match status" value="1"/>
</dbReference>